<gene>
    <name evidence="1" type="ORF">AVDCRST_MAG92-3119</name>
</gene>
<organism evidence="1">
    <name type="scientific">uncultured Coleofasciculus sp</name>
    <dbReference type="NCBI Taxonomy" id="1267456"/>
    <lineage>
        <taxon>Bacteria</taxon>
        <taxon>Bacillati</taxon>
        <taxon>Cyanobacteriota</taxon>
        <taxon>Cyanophyceae</taxon>
        <taxon>Coleofasciculales</taxon>
        <taxon>Coleofasciculaceae</taxon>
        <taxon>Coleofasciculus</taxon>
        <taxon>environmental samples</taxon>
    </lineage>
</organism>
<protein>
    <submittedName>
        <fullName evidence="1">Uncharacterized protein</fullName>
    </submittedName>
</protein>
<reference evidence="1" key="1">
    <citation type="submission" date="2020-02" db="EMBL/GenBank/DDBJ databases">
        <authorList>
            <person name="Meier V. D."/>
        </authorList>
    </citation>
    <scope>NUCLEOTIDE SEQUENCE</scope>
    <source>
        <strain evidence="1">AVDCRST_MAG92</strain>
    </source>
</reference>
<proteinExistence type="predicted"/>
<evidence type="ECO:0000313" key="1">
    <source>
        <dbReference type="EMBL" id="CAA9273938.1"/>
    </source>
</evidence>
<dbReference type="AlphaFoldDB" id="A0A6J4J9G7"/>
<sequence length="127" mass="14696">MKPKFKNTLAWQQAELLMQPAFIRILDQVRKQLEHTTWKATYKDVQTPLPGYELCLEGKEASVCVDLWELCFQVCFRDYIPRHSDLESLEVEIDTSLIDETGDVDWQGLDTKAQHLVEQVFANLPGV</sequence>
<accession>A0A6J4J9G7</accession>
<name>A0A6J4J9G7_9CYAN</name>
<dbReference type="EMBL" id="CADCTM010000513">
    <property type="protein sequence ID" value="CAA9273938.1"/>
    <property type="molecule type" value="Genomic_DNA"/>
</dbReference>